<dbReference type="GO" id="GO:0006352">
    <property type="term" value="P:DNA-templated transcription initiation"/>
    <property type="evidence" value="ECO:0007669"/>
    <property type="project" value="UniProtKB-UniRule"/>
</dbReference>
<feature type="compositionally biased region" description="Basic and acidic residues" evidence="6">
    <location>
        <begin position="28"/>
        <end position="44"/>
    </location>
</feature>
<dbReference type="Pfam" id="PF17875">
    <property type="entry name" value="RPA43_OB"/>
    <property type="match status" value="1"/>
</dbReference>
<comment type="function">
    <text evidence="5">DNA-dependent RNA polymerase which catalyzes the transcription of DNA into RNA using the four ribonucleoside triphosphates as substrates.</text>
</comment>
<keyword evidence="2 5" id="KW-0240">DNA-directed RNA polymerase</keyword>
<sequence length="459" mass="49966">MSKSSEKKRPRDEEADAAAAASKKQKVKSHDSSKKKSKKGEKIEAAVQAEPVAAATVAEPTDKAEKKSRKSKKAAANAQTQAETPSDTSSSEEEEDVKEAATKSGADDSTSDEDSSETDDSSSDSGDDKKPATTATTTSTLSTTTSTASTSIADRPLQSIETKPPGNGYFKPAFAPKQPEFPLYTQTFSIKTSLFPVGFDKPAAAAGTQLLAPMVNRYSNLYHGVLLAYRNVIVSQWPSRIGASETNAQPVKLQSRDEFAVGFAWVTADMDLFVPSVGAWMKGEVVLQTEGHIGVVCWGRFNASIEASRLPRTWRWVAAEEAELEDDSMELDNGTSEGAAALTPQTTGYWADENGTPVDGKVVFRIKRFDVGVRDDHSFISIEGSMLDDKTEAQVRTGELQREENRRAKSSGYLMGSRKRVIDFSVTDCGVQEEDIRDIRSQIDWRRARPPTPTSYSMT</sequence>
<evidence type="ECO:0000256" key="6">
    <source>
        <dbReference type="SAM" id="MobiDB-lite"/>
    </source>
</evidence>
<evidence type="ECO:0000256" key="1">
    <source>
        <dbReference type="ARBA" id="ARBA00004123"/>
    </source>
</evidence>
<gene>
    <name evidence="8" type="primary">RPA43</name>
    <name evidence="8" type="ORF">CFO_g2120</name>
</gene>
<evidence type="ECO:0000313" key="9">
    <source>
        <dbReference type="Proteomes" id="UP000034841"/>
    </source>
</evidence>
<dbReference type="PANTHER" id="PTHR12709:SF5">
    <property type="entry name" value="DNA-DIRECTED RNA POLYMERASE I SUBUNIT RPA43"/>
    <property type="match status" value="1"/>
</dbReference>
<dbReference type="InterPro" id="IPR041178">
    <property type="entry name" value="RPA43_OB"/>
</dbReference>
<evidence type="ECO:0000313" key="8">
    <source>
        <dbReference type="EMBL" id="KKF95525.1"/>
    </source>
</evidence>
<organism evidence="8 9">
    <name type="scientific">Ceratocystis fimbriata f. sp. platani</name>
    <dbReference type="NCBI Taxonomy" id="88771"/>
    <lineage>
        <taxon>Eukaryota</taxon>
        <taxon>Fungi</taxon>
        <taxon>Dikarya</taxon>
        <taxon>Ascomycota</taxon>
        <taxon>Pezizomycotina</taxon>
        <taxon>Sordariomycetes</taxon>
        <taxon>Hypocreomycetidae</taxon>
        <taxon>Microascales</taxon>
        <taxon>Ceratocystidaceae</taxon>
        <taxon>Ceratocystis</taxon>
    </lineage>
</organism>
<evidence type="ECO:0000256" key="2">
    <source>
        <dbReference type="ARBA" id="ARBA00022478"/>
    </source>
</evidence>
<dbReference type="GO" id="GO:0006362">
    <property type="term" value="P:transcription elongation by RNA polymerase I"/>
    <property type="evidence" value="ECO:0007669"/>
    <property type="project" value="TreeGrafter"/>
</dbReference>
<keyword evidence="9" id="KW-1185">Reference proteome</keyword>
<dbReference type="EMBL" id="LBBL01000090">
    <property type="protein sequence ID" value="KKF95525.1"/>
    <property type="molecule type" value="Genomic_DNA"/>
</dbReference>
<evidence type="ECO:0000259" key="7">
    <source>
        <dbReference type="Pfam" id="PF17875"/>
    </source>
</evidence>
<feature type="compositionally biased region" description="Basic and acidic residues" evidence="6">
    <location>
        <begin position="1"/>
        <end position="12"/>
    </location>
</feature>
<dbReference type="Gene3D" id="2.40.50.1060">
    <property type="match status" value="1"/>
</dbReference>
<accession>A0A0F8B522</accession>
<protein>
    <recommendedName>
        <fullName evidence="5">DNA-directed RNA polymerase subunit</fullName>
    </recommendedName>
</protein>
<dbReference type="InterPro" id="IPR036898">
    <property type="entry name" value="RNA_pol_Rpb7-like_N_sf"/>
</dbReference>
<evidence type="ECO:0000256" key="4">
    <source>
        <dbReference type="ARBA" id="ARBA00023242"/>
    </source>
</evidence>
<dbReference type="AlphaFoldDB" id="A0A0F8B522"/>
<reference evidence="8 9" key="1">
    <citation type="submission" date="2015-04" db="EMBL/GenBank/DDBJ databases">
        <title>Genome sequence of Ceratocystis platani, a major pathogen of plane trees.</title>
        <authorList>
            <person name="Belbahri L."/>
        </authorList>
    </citation>
    <scope>NUCLEOTIDE SEQUENCE [LARGE SCALE GENOMIC DNA]</scope>
    <source>
        <strain evidence="8 9">CFO</strain>
    </source>
</reference>
<feature type="region of interest" description="Disordered" evidence="6">
    <location>
        <begin position="1"/>
        <end position="174"/>
    </location>
</feature>
<dbReference type="Proteomes" id="UP000034841">
    <property type="component" value="Unassembled WGS sequence"/>
</dbReference>
<dbReference type="InterPro" id="IPR045113">
    <property type="entry name" value="Rpb7-like"/>
</dbReference>
<feature type="compositionally biased region" description="Low complexity" evidence="6">
    <location>
        <begin position="132"/>
        <end position="151"/>
    </location>
</feature>
<keyword evidence="4 5" id="KW-0539">Nucleus</keyword>
<feature type="compositionally biased region" description="Low complexity" evidence="6">
    <location>
        <begin position="74"/>
        <end position="89"/>
    </location>
</feature>
<dbReference type="PANTHER" id="PTHR12709">
    <property type="entry name" value="DNA-DIRECTED RNA POLYMERASE II, III"/>
    <property type="match status" value="1"/>
</dbReference>
<evidence type="ECO:0000256" key="3">
    <source>
        <dbReference type="ARBA" id="ARBA00023163"/>
    </source>
</evidence>
<proteinExistence type="predicted"/>
<dbReference type="OrthoDB" id="10250504at2759"/>
<dbReference type="Gene3D" id="3.30.1490.120">
    <property type="entry name" value="RNA polymerase Rpb7-like, N-terminal domain"/>
    <property type="match status" value="1"/>
</dbReference>
<feature type="compositionally biased region" description="Low complexity" evidence="6">
    <location>
        <begin position="45"/>
        <end position="59"/>
    </location>
</feature>
<feature type="compositionally biased region" description="Acidic residues" evidence="6">
    <location>
        <begin position="109"/>
        <end position="122"/>
    </location>
</feature>
<keyword evidence="3 5" id="KW-0804">Transcription</keyword>
<dbReference type="GO" id="GO:0005736">
    <property type="term" value="C:RNA polymerase I complex"/>
    <property type="evidence" value="ECO:0007669"/>
    <property type="project" value="TreeGrafter"/>
</dbReference>
<name>A0A0F8B522_CERFI</name>
<feature type="domain" description="RPA43 OB" evidence="7">
    <location>
        <begin position="275"/>
        <end position="387"/>
    </location>
</feature>
<evidence type="ECO:0000256" key="5">
    <source>
        <dbReference type="RuleBase" id="RU369086"/>
    </source>
</evidence>
<comment type="caution">
    <text evidence="8">The sequence shown here is derived from an EMBL/GenBank/DDBJ whole genome shotgun (WGS) entry which is preliminary data.</text>
</comment>
<comment type="subcellular location">
    <subcellularLocation>
        <location evidence="1 5">Nucleus</location>
    </subcellularLocation>
</comment>